<feature type="region of interest" description="Disordered" evidence="6">
    <location>
        <begin position="42"/>
        <end position="94"/>
    </location>
</feature>
<accession>A0A8J4V026</accession>
<dbReference type="InterPro" id="IPR001876">
    <property type="entry name" value="Znf_RanBP2"/>
</dbReference>
<evidence type="ECO:0000256" key="2">
    <source>
        <dbReference type="ARBA" id="ARBA00022771"/>
    </source>
</evidence>
<feature type="compositionally biased region" description="Low complexity" evidence="6">
    <location>
        <begin position="482"/>
        <end position="537"/>
    </location>
</feature>
<feature type="region of interest" description="Disordered" evidence="6">
    <location>
        <begin position="135"/>
        <end position="178"/>
    </location>
</feature>
<feature type="zinc finger region" description="C3H1-type" evidence="5">
    <location>
        <begin position="14"/>
        <end position="41"/>
    </location>
</feature>
<feature type="compositionally biased region" description="Low complexity" evidence="6">
    <location>
        <begin position="696"/>
        <end position="722"/>
    </location>
</feature>
<dbReference type="SUPFAM" id="SSF90229">
    <property type="entry name" value="CCCH zinc finger"/>
    <property type="match status" value="1"/>
</dbReference>
<feature type="compositionally biased region" description="Polar residues" evidence="6">
    <location>
        <begin position="793"/>
        <end position="819"/>
    </location>
</feature>
<feature type="compositionally biased region" description="Low complexity" evidence="6">
    <location>
        <begin position="42"/>
        <end position="92"/>
    </location>
</feature>
<evidence type="ECO:0000256" key="1">
    <source>
        <dbReference type="ARBA" id="ARBA00022723"/>
    </source>
</evidence>
<evidence type="ECO:0000256" key="3">
    <source>
        <dbReference type="ARBA" id="ARBA00022833"/>
    </source>
</evidence>
<evidence type="ECO:0000259" key="8">
    <source>
        <dbReference type="PROSITE" id="PS50199"/>
    </source>
</evidence>
<dbReference type="Pfam" id="PF00642">
    <property type="entry name" value="zf-CCCH"/>
    <property type="match status" value="1"/>
</dbReference>
<feature type="compositionally biased region" description="Low complexity" evidence="6">
    <location>
        <begin position="960"/>
        <end position="989"/>
    </location>
</feature>
<comment type="caution">
    <text evidence="9">The sequence shown here is derived from an EMBL/GenBank/DDBJ whole genome shotgun (WGS) entry which is preliminary data.</text>
</comment>
<dbReference type="AlphaFoldDB" id="A0A8J4V026"/>
<dbReference type="PROSITE" id="PS50103">
    <property type="entry name" value="ZF_C3H1"/>
    <property type="match status" value="1"/>
</dbReference>
<feature type="compositionally biased region" description="Basic and acidic residues" evidence="6">
    <location>
        <begin position="617"/>
        <end position="627"/>
    </location>
</feature>
<keyword evidence="1 5" id="KW-0479">Metal-binding</keyword>
<dbReference type="PROSITE" id="PS50199">
    <property type="entry name" value="ZF_RANBP2_2"/>
    <property type="match status" value="1"/>
</dbReference>
<keyword evidence="10" id="KW-1185">Reference proteome</keyword>
<feature type="compositionally biased region" description="Low complexity" evidence="6">
    <location>
        <begin position="638"/>
        <end position="680"/>
    </location>
</feature>
<dbReference type="OrthoDB" id="21075at2759"/>
<feature type="compositionally biased region" description="Polar residues" evidence="6">
    <location>
        <begin position="838"/>
        <end position="850"/>
    </location>
</feature>
<proteinExistence type="predicted"/>
<feature type="compositionally biased region" description="Polar residues" evidence="6">
    <location>
        <begin position="628"/>
        <end position="637"/>
    </location>
</feature>
<feature type="region of interest" description="Disordered" evidence="6">
    <location>
        <begin position="1062"/>
        <end position="1121"/>
    </location>
</feature>
<evidence type="ECO:0000256" key="4">
    <source>
        <dbReference type="PROSITE-ProRule" id="PRU00322"/>
    </source>
</evidence>
<evidence type="ECO:0000256" key="5">
    <source>
        <dbReference type="PROSITE-ProRule" id="PRU00723"/>
    </source>
</evidence>
<evidence type="ECO:0000313" key="10">
    <source>
        <dbReference type="Proteomes" id="UP000695562"/>
    </source>
</evidence>
<dbReference type="GO" id="GO:0008270">
    <property type="term" value="F:zinc ion binding"/>
    <property type="evidence" value="ECO:0007669"/>
    <property type="project" value="UniProtKB-KW"/>
</dbReference>
<evidence type="ECO:0000313" key="9">
    <source>
        <dbReference type="EMBL" id="KAF2073843.1"/>
    </source>
</evidence>
<organism evidence="9 10">
    <name type="scientific">Polysphondylium violaceum</name>
    <dbReference type="NCBI Taxonomy" id="133409"/>
    <lineage>
        <taxon>Eukaryota</taxon>
        <taxon>Amoebozoa</taxon>
        <taxon>Evosea</taxon>
        <taxon>Eumycetozoa</taxon>
        <taxon>Dictyostelia</taxon>
        <taxon>Dictyosteliales</taxon>
        <taxon>Dictyosteliaceae</taxon>
        <taxon>Polysphondylium</taxon>
    </lineage>
</organism>
<dbReference type="InterPro" id="IPR036855">
    <property type="entry name" value="Znf_CCCH_sf"/>
</dbReference>
<feature type="compositionally biased region" description="Low complexity" evidence="6">
    <location>
        <begin position="851"/>
        <end position="874"/>
    </location>
</feature>
<feature type="domain" description="RanBP2-type" evidence="8">
    <location>
        <begin position="549"/>
        <end position="578"/>
    </location>
</feature>
<dbReference type="Gene3D" id="4.10.1060.10">
    <property type="entry name" value="Zinc finger, RanBP2-type"/>
    <property type="match status" value="1"/>
</dbReference>
<dbReference type="SUPFAM" id="SSF52954">
    <property type="entry name" value="Class II aaRS ABD-related"/>
    <property type="match status" value="1"/>
</dbReference>
<dbReference type="SMART" id="SM00547">
    <property type="entry name" value="ZnF_RBZ"/>
    <property type="match status" value="1"/>
</dbReference>
<evidence type="ECO:0008006" key="11">
    <source>
        <dbReference type="Google" id="ProtNLM"/>
    </source>
</evidence>
<feature type="domain" description="C3H1-type" evidence="7">
    <location>
        <begin position="14"/>
        <end position="41"/>
    </location>
</feature>
<dbReference type="InterPro" id="IPR000571">
    <property type="entry name" value="Znf_CCCH"/>
</dbReference>
<keyword evidence="2 4" id="KW-0863">Zinc-finger</keyword>
<feature type="region of interest" description="Disordered" evidence="6">
    <location>
        <begin position="1004"/>
        <end position="1025"/>
    </location>
</feature>
<name>A0A8J4V026_9MYCE</name>
<keyword evidence="3 5" id="KW-0862">Zinc</keyword>
<protein>
    <recommendedName>
        <fullName evidence="11">C3H1-type domain-containing protein</fullName>
    </recommendedName>
</protein>
<evidence type="ECO:0000259" key="7">
    <source>
        <dbReference type="PROSITE" id="PS50103"/>
    </source>
</evidence>
<feature type="region of interest" description="Disordered" evidence="6">
    <location>
        <begin position="960"/>
        <end position="992"/>
    </location>
</feature>
<feature type="region of interest" description="Disordered" evidence="6">
    <location>
        <begin position="787"/>
        <end position="876"/>
    </location>
</feature>
<dbReference type="Gene3D" id="4.10.1000.10">
    <property type="entry name" value="Zinc finger, CCCH-type"/>
    <property type="match status" value="1"/>
</dbReference>
<feature type="compositionally biased region" description="Low complexity" evidence="6">
    <location>
        <begin position="589"/>
        <end position="605"/>
    </location>
</feature>
<feature type="region of interest" description="Disordered" evidence="6">
    <location>
        <begin position="481"/>
        <end position="543"/>
    </location>
</feature>
<reference evidence="9" key="1">
    <citation type="submission" date="2020-01" db="EMBL/GenBank/DDBJ databases">
        <title>Development of genomics and gene disruption for Polysphondylium violaceum indicates a role for the polyketide synthase stlB in stalk morphogenesis.</title>
        <authorList>
            <person name="Narita B."/>
            <person name="Kawabe Y."/>
            <person name="Kin K."/>
            <person name="Saito T."/>
            <person name="Gibbs R."/>
            <person name="Kuspa A."/>
            <person name="Muzny D."/>
            <person name="Queller D."/>
            <person name="Richards S."/>
            <person name="Strassman J."/>
            <person name="Sucgang R."/>
            <person name="Worley K."/>
            <person name="Schaap P."/>
        </authorList>
    </citation>
    <scope>NUCLEOTIDE SEQUENCE</scope>
    <source>
        <strain evidence="9">QSvi11</strain>
    </source>
</reference>
<dbReference type="Proteomes" id="UP000695562">
    <property type="component" value="Unassembled WGS sequence"/>
</dbReference>
<gene>
    <name evidence="9" type="ORF">CYY_004839</name>
</gene>
<dbReference type="SMART" id="SM00356">
    <property type="entry name" value="ZnF_C3H1"/>
    <property type="match status" value="1"/>
</dbReference>
<dbReference type="PROSITE" id="PS01358">
    <property type="entry name" value="ZF_RANBP2_1"/>
    <property type="match status" value="1"/>
</dbReference>
<dbReference type="EMBL" id="AJWJ01000179">
    <property type="protein sequence ID" value="KAF2073843.1"/>
    <property type="molecule type" value="Genomic_DNA"/>
</dbReference>
<feature type="compositionally biased region" description="Low complexity" evidence="6">
    <location>
        <begin position="824"/>
        <end position="837"/>
    </location>
</feature>
<sequence>MSNSTGTKQEWSGTRYPVICKYFKSGTCKLGDSCRFSHSYGTTGGSTNSSTAATLSNKSTTGNSSSSSSNNNSSGGNNTNASLRSTSTAASAADDKINSKKVYNSQDGTILHSPTLPPSSSTPISYVNATTINSSASSSNTITSPSLSSSTSTTASISTSTTNTNNNNSNSNLNSSMSNLSLDDNEEFISYHTRSNPNRMAGRRPFLQLVVLYAADPRVLRFSKEVQSMFLDRGIDVFLKTEENNQSIKTENLAEIITGSKADCLIVLGDRNLKNRSCQAKRRGKLVEMDIEEAITCIWNEWSLLLPKEDEELTDEQVFNLLEKHCKLRHVKDRLSKFKTSINEFKEIKLPSKNHHYQSTRNNIVENPTFLDEKIASKLTSAQKSVMRFHLQVVEAIEYVEDMPFITQTEKLTSTRGSVVGPEVSISDSKPVISESNREKLLYHLSLILVKIEKLGNVLSEFGSPLWDAYYEEYREKQQEMNNNSSAALSNNNSSNHSFSNSNSGGNNSVANSSNGNHSVSNNSSNSSNSNNTNGTSYHIDDEPVVDMKPGQWRCLLCTYINDSDAYSCLMCLTPQPTANGDNDHHGWNNSNGKSGKNSNNSNSNQKKLSVQTTYVKVDDKSKKDTKLSIQTDQPKLSVTTTPTVQTTSTSSSTTSAPTTNVSQSSSSSTTTTATTSISTPIESEPFSTPVPPPNSLSNSSTTNLNNNNLNSSLPSIPTTNNSNNINNNTIVNPLSSSQPISFSTILSKDAYSSGLYGTNALGEPSSSSFLTTVPPEHYEEDFPALSEKVGSKSKNAKVTKNGIQSPSSPTSSANNLQPPLSPSIHSINNNNNSHINGIQSPTKLKPQQQNSFNLPINSQNNNNNNNSFPQSPNGKLFGVFESSSDIINSPRGTSASFNSVVNPTTNVNGTPTKGPNYYNIFANNTWESSIFGKDSSSANGSSYNDPLFSSWSAFSNNNNNSNIETNNNNNSNNNVNSKQSNGNTSSSSLFDLNNNIFQQSPFSSGGSSSFFNQPNSASTSSSASSISSTAFPSMYSQYSNSNSLSSLQQQYQQQFFNQQPFLNSTSTPTTSSPIPTPTNSSSTSSTTTTTTSSSSSSTTTTTNSNGSLNNTISNNNTNISYNNNNIQQQIQLQLFIQQQQNQQTQQHQQEQFEREKQRAREIVNEKYKHSQPPQRPCCYCGEESMLECYNCAKTGYATYFCSKEHQALMWKEHMRVHQFYANNFQQPQQQSFLNK</sequence>
<evidence type="ECO:0000256" key="6">
    <source>
        <dbReference type="SAM" id="MobiDB-lite"/>
    </source>
</evidence>
<feature type="region of interest" description="Disordered" evidence="6">
    <location>
        <begin position="583"/>
        <end position="722"/>
    </location>
</feature>